<dbReference type="Proteomes" id="UP001597158">
    <property type="component" value="Unassembled WGS sequence"/>
</dbReference>
<evidence type="ECO:0000313" key="1">
    <source>
        <dbReference type="EMBL" id="MFD1265062.1"/>
    </source>
</evidence>
<proteinExistence type="predicted"/>
<keyword evidence="2" id="KW-1185">Reference proteome</keyword>
<sequence length="136" mass="13675">MAALTSPRNTVQRVGDVLAFPVKAATTIHQGGLVVLDAGHAAPGRVATGLVAVGRAEHSATAVAAGDALVEVRCGIFKFANSAAADLVAQADVGADCYVVDDQTVARTSATNTRSRAGIVVAVEPDGVWVQIGLGL</sequence>
<gene>
    <name evidence="1" type="ORF">ACFQ4M_15915</name>
</gene>
<reference evidence="2" key="1">
    <citation type="journal article" date="2019" name="Int. J. Syst. Evol. Microbiol.">
        <title>The Global Catalogue of Microorganisms (GCM) 10K type strain sequencing project: providing services to taxonomists for standard genome sequencing and annotation.</title>
        <authorList>
            <consortium name="The Broad Institute Genomics Platform"/>
            <consortium name="The Broad Institute Genome Sequencing Center for Infectious Disease"/>
            <person name="Wu L."/>
            <person name="Ma J."/>
        </authorList>
    </citation>
    <scope>NUCLEOTIDE SEQUENCE [LARGE SCALE GENOMIC DNA]</scope>
    <source>
        <strain evidence="2">CCUG 48884</strain>
    </source>
</reference>
<organism evidence="1 2">
    <name type="scientific">Thauera mechernichensis</name>
    <dbReference type="NCBI Taxonomy" id="82788"/>
    <lineage>
        <taxon>Bacteria</taxon>
        <taxon>Pseudomonadati</taxon>
        <taxon>Pseudomonadota</taxon>
        <taxon>Betaproteobacteria</taxon>
        <taxon>Rhodocyclales</taxon>
        <taxon>Zoogloeaceae</taxon>
        <taxon>Thauera</taxon>
    </lineage>
</organism>
<evidence type="ECO:0008006" key="3">
    <source>
        <dbReference type="Google" id="ProtNLM"/>
    </source>
</evidence>
<comment type="caution">
    <text evidence="1">The sequence shown here is derived from an EMBL/GenBank/DDBJ whole genome shotgun (WGS) entry which is preliminary data.</text>
</comment>
<evidence type="ECO:0000313" key="2">
    <source>
        <dbReference type="Proteomes" id="UP001597158"/>
    </source>
</evidence>
<name>A0ABW3WHB3_9RHOO</name>
<dbReference type="EMBL" id="JBHTMC010000027">
    <property type="protein sequence ID" value="MFD1265062.1"/>
    <property type="molecule type" value="Genomic_DNA"/>
</dbReference>
<protein>
    <recommendedName>
        <fullName evidence="3">DUF2190 family protein</fullName>
    </recommendedName>
</protein>
<dbReference type="RefSeq" id="WP_277829833.1">
    <property type="nucleotide sequence ID" value="NZ_JARQZE010000001.1"/>
</dbReference>
<accession>A0ABW3WHB3</accession>